<gene>
    <name evidence="2" type="ORF">IX91_00710</name>
    <name evidence="3" type="ORF">VITU9109_13067</name>
</gene>
<protein>
    <recommendedName>
        <fullName evidence="6">UDP-3-O-(3-hydroxymyristoyl) glucosamine N-acyltransferase</fullName>
    </recommendedName>
</protein>
<reference evidence="2 5" key="3">
    <citation type="submission" date="2014-08" db="EMBL/GenBank/DDBJ databases">
        <title>First Complete Genome Sequence of the Shellfish Pathogen Vibrio tubiashii.</title>
        <authorList>
            <person name="Richards G.P."/>
            <person name="Needleman D.S."/>
            <person name="Watson M.A."/>
            <person name="Bono J.L."/>
        </authorList>
    </citation>
    <scope>NUCLEOTIDE SEQUENCE [LARGE SCALE GENOMIC DNA]</scope>
    <source>
        <strain evidence="2 5">ATCC 19109</strain>
    </source>
</reference>
<dbReference type="GeneID" id="23443230"/>
<dbReference type="Proteomes" id="UP000003836">
    <property type="component" value="Unassembled WGS sequence"/>
</dbReference>
<evidence type="ECO:0000256" key="1">
    <source>
        <dbReference type="ARBA" id="ARBA00007274"/>
    </source>
</evidence>
<dbReference type="EMBL" id="AFWI01000013">
    <property type="protein sequence ID" value="EGU58728.1"/>
    <property type="molecule type" value="Genomic_DNA"/>
</dbReference>
<evidence type="ECO:0000313" key="3">
    <source>
        <dbReference type="EMBL" id="EGU58728.1"/>
    </source>
</evidence>
<evidence type="ECO:0008006" key="6">
    <source>
        <dbReference type="Google" id="ProtNLM"/>
    </source>
</evidence>
<accession>F9T0G8</accession>
<dbReference type="InterPro" id="IPR011004">
    <property type="entry name" value="Trimer_LpxA-like_sf"/>
</dbReference>
<evidence type="ECO:0000313" key="2">
    <source>
        <dbReference type="EMBL" id="AIW12753.1"/>
    </source>
</evidence>
<dbReference type="HOGENOM" id="CLU_049865_0_2_6"/>
<evidence type="ECO:0000313" key="5">
    <source>
        <dbReference type="Proteomes" id="UP000030071"/>
    </source>
</evidence>
<evidence type="ECO:0000313" key="4">
    <source>
        <dbReference type="Proteomes" id="UP000003836"/>
    </source>
</evidence>
<proteinExistence type="inferred from homology"/>
<comment type="similarity">
    <text evidence="1">Belongs to the transferase hexapeptide repeat family.</text>
</comment>
<dbReference type="SUPFAM" id="SSF51161">
    <property type="entry name" value="Trimeric LpxA-like enzymes"/>
    <property type="match status" value="1"/>
</dbReference>
<dbReference type="STRING" id="1051646.IX91_00710"/>
<dbReference type="Gene3D" id="2.160.10.10">
    <property type="entry name" value="Hexapeptide repeat proteins"/>
    <property type="match status" value="1"/>
</dbReference>
<dbReference type="PANTHER" id="PTHR43300:SF7">
    <property type="entry name" value="UDP-N-ACETYLBACILLOSAMINE N-ACETYLTRANSFERASE"/>
    <property type="match status" value="1"/>
</dbReference>
<dbReference type="PATRIC" id="fig|1051646.9.peg.134"/>
<organism evidence="2 5">
    <name type="scientific">Vibrio tubiashii ATCC 19109</name>
    <dbReference type="NCBI Taxonomy" id="1051646"/>
    <lineage>
        <taxon>Bacteria</taxon>
        <taxon>Pseudomonadati</taxon>
        <taxon>Pseudomonadota</taxon>
        <taxon>Gammaproteobacteria</taxon>
        <taxon>Vibrionales</taxon>
        <taxon>Vibrionaceae</taxon>
        <taxon>Vibrio</taxon>
        <taxon>Vibrio oreintalis group</taxon>
    </lineage>
</organism>
<dbReference type="eggNOG" id="COG1044">
    <property type="taxonomic scope" value="Bacteria"/>
</dbReference>
<dbReference type="KEGG" id="vtu:IX91_00710"/>
<keyword evidence="4" id="KW-1185">Reference proteome</keyword>
<sequence length="280" mass="30255">MNNIFSHSLSVSEICELLEEFEYFGKEFEVNSISDISSPLENSLCEYTKGDLPEVSDKFVLLTQENIDGYNCIVVKNSKKCLVEIISKISFKKIESNISDTAKIGENCCIDDDVVIGDNTVVEDGVIIRGGTIIGSNCTIRANAIIGSESYSFYYDDEYHSVPSLGGVLINNDVEIGPGCNVSRGNFDNTIIGKGTKMDALNHIAHDCVIGDNCTITASVALCGYVKIGCNTRIAPNASILQRKVVGNNVVIGLGAVVVTDVSDDSNYFGNPARKLPKKQ</sequence>
<dbReference type="Pfam" id="PF00132">
    <property type="entry name" value="Hexapep"/>
    <property type="match status" value="2"/>
</dbReference>
<dbReference type="InterPro" id="IPR001451">
    <property type="entry name" value="Hexapep"/>
</dbReference>
<reference evidence="3 4" key="2">
    <citation type="journal article" date="2012" name="Int. J. Syst. Evol. Microbiol.">
        <title>Vibrio caribbeanicus sp. nov., isolated from the marine sponge Scleritoderma cyanea.</title>
        <authorList>
            <person name="Hoffmann M."/>
            <person name="Monday S.R."/>
            <person name="Allard M.W."/>
            <person name="Strain E.A."/>
            <person name="Whittaker P."/>
            <person name="Naum M."/>
            <person name="McCarthy P.J."/>
            <person name="Lopez J.V."/>
            <person name="Fischer M."/>
            <person name="Brown E.W."/>
        </authorList>
    </citation>
    <scope>NUCLEOTIDE SEQUENCE [LARGE SCALE GENOMIC DNA]</scope>
    <source>
        <strain evidence="3 4">ATCC 19109</strain>
    </source>
</reference>
<dbReference type="EMBL" id="CP009354">
    <property type="protein sequence ID" value="AIW12753.1"/>
    <property type="molecule type" value="Genomic_DNA"/>
</dbReference>
<name>F9T0G8_9VIBR</name>
<dbReference type="RefSeq" id="WP_004742914.1">
    <property type="nucleotide sequence ID" value="NZ_AFWI01000013.1"/>
</dbReference>
<dbReference type="InterPro" id="IPR050179">
    <property type="entry name" value="Trans_hexapeptide_repeat"/>
</dbReference>
<dbReference type="Proteomes" id="UP000030071">
    <property type="component" value="Chromosome 1"/>
</dbReference>
<dbReference type="PANTHER" id="PTHR43300">
    <property type="entry name" value="ACETYLTRANSFERASE"/>
    <property type="match status" value="1"/>
</dbReference>
<reference evidence="3" key="1">
    <citation type="submission" date="2011-08" db="EMBL/GenBank/DDBJ databases">
        <authorList>
            <person name="Hoffman M."/>
            <person name="Strain E.A."/>
            <person name="Brown E."/>
            <person name="Allard M.W."/>
        </authorList>
    </citation>
    <scope>NUCLEOTIDE SEQUENCE</scope>
    <source>
        <strain evidence="3">ATCC 19109</strain>
    </source>
</reference>
<dbReference type="AlphaFoldDB" id="F9T0G8"/>